<dbReference type="Gene3D" id="3.40.470.10">
    <property type="entry name" value="Uracil-DNA glycosylase-like domain"/>
    <property type="match status" value="1"/>
</dbReference>
<dbReference type="EMBL" id="RWJN01000204">
    <property type="protein sequence ID" value="TCD64990.1"/>
    <property type="molecule type" value="Genomic_DNA"/>
</dbReference>
<gene>
    <name evidence="6" type="ORF">EIP91_003356</name>
</gene>
<keyword evidence="3" id="KW-0234">DNA repair</keyword>
<accession>A0A4R0RAL8</accession>
<dbReference type="CDD" id="cd10028">
    <property type="entry name" value="UDG-F2_TDG_MUG"/>
    <property type="match status" value="1"/>
</dbReference>
<dbReference type="STRING" id="92696.A0A4R0RAL8"/>
<dbReference type="InterPro" id="IPR036895">
    <property type="entry name" value="Uracil-DNA_glycosylase-like_sf"/>
</dbReference>
<dbReference type="GO" id="GO:0004844">
    <property type="term" value="F:uracil DNA N-glycosylase activity"/>
    <property type="evidence" value="ECO:0007669"/>
    <property type="project" value="TreeGrafter"/>
</dbReference>
<dbReference type="AlphaFoldDB" id="A0A4R0RAL8"/>
<evidence type="ECO:0000256" key="2">
    <source>
        <dbReference type="ARBA" id="ARBA00022801"/>
    </source>
</evidence>
<keyword evidence="2" id="KW-0378">Hydrolase</keyword>
<feature type="region of interest" description="Disordered" evidence="4">
    <location>
        <begin position="237"/>
        <end position="273"/>
    </location>
</feature>
<name>A0A4R0RAL8_9APHY</name>
<feature type="compositionally biased region" description="Polar residues" evidence="4">
    <location>
        <begin position="27"/>
        <end position="37"/>
    </location>
</feature>
<evidence type="ECO:0000256" key="1">
    <source>
        <dbReference type="ARBA" id="ARBA00022763"/>
    </source>
</evidence>
<dbReference type="OrthoDB" id="565731at2759"/>
<feature type="compositionally biased region" description="Low complexity" evidence="4">
    <location>
        <begin position="241"/>
        <end position="257"/>
    </location>
</feature>
<dbReference type="GO" id="GO:0008263">
    <property type="term" value="F:pyrimidine-specific mismatch base pair DNA N-glycosylase activity"/>
    <property type="evidence" value="ECO:0007669"/>
    <property type="project" value="TreeGrafter"/>
</dbReference>
<dbReference type="Proteomes" id="UP000292702">
    <property type="component" value="Unassembled WGS sequence"/>
</dbReference>
<protein>
    <recommendedName>
        <fullName evidence="5">Uracil-DNA glycosylase-like domain-containing protein</fullName>
    </recommendedName>
</protein>
<dbReference type="Pfam" id="PF03167">
    <property type="entry name" value="UDG"/>
    <property type="match status" value="1"/>
</dbReference>
<evidence type="ECO:0000259" key="5">
    <source>
        <dbReference type="Pfam" id="PF03167"/>
    </source>
</evidence>
<sequence length="381" mass="41504">MVLTQGIKVETPERFRAALEAFRFDSPAQTPGGSTLRRSARKRSTGAANADEDDVLPTLEDVQVKEEVTATVITTRTSRKRSTPIKAEGTPNVKKIKRGFAPPEQYAHLNFLQDHLQDGLDVMFCGVNPGCKSAEVGHHFANPTNHFWRCLHLSQFTDRLLPPAEDGTLPALYNVGLTNLVARPSAEQAELSKADMISGVPVLLHKIATHRPRIVCFVGKGIWDVFVKEATKASADVPGAIPGSPSTPGLSTSIPGGMDTPRDEFKEEEDEDVLPSLVKTPAPVGSKRGKQAKRGKKVKTVFNWDIQPFKVVHSESDHAVKESLFFVMPSTSGRVVSHQLPDKVKLFSTLRDRVGEVRDGSVDTSDMAVISLPALTTISSE</sequence>
<keyword evidence="7" id="KW-1185">Reference proteome</keyword>
<feature type="domain" description="Uracil-DNA glycosylase-like" evidence="5">
    <location>
        <begin position="116"/>
        <end position="299"/>
    </location>
</feature>
<dbReference type="InterPro" id="IPR005122">
    <property type="entry name" value="Uracil-DNA_glycosylase-like"/>
</dbReference>
<evidence type="ECO:0000313" key="7">
    <source>
        <dbReference type="Proteomes" id="UP000292702"/>
    </source>
</evidence>
<dbReference type="PANTHER" id="PTHR12159">
    <property type="entry name" value="G/T AND G/U MISMATCH-SPECIFIC DNA GLYCOSYLASE"/>
    <property type="match status" value="1"/>
</dbReference>
<organism evidence="6 7">
    <name type="scientific">Steccherinum ochraceum</name>
    <dbReference type="NCBI Taxonomy" id="92696"/>
    <lineage>
        <taxon>Eukaryota</taxon>
        <taxon>Fungi</taxon>
        <taxon>Dikarya</taxon>
        <taxon>Basidiomycota</taxon>
        <taxon>Agaricomycotina</taxon>
        <taxon>Agaricomycetes</taxon>
        <taxon>Polyporales</taxon>
        <taxon>Steccherinaceae</taxon>
        <taxon>Steccherinum</taxon>
    </lineage>
</organism>
<evidence type="ECO:0000256" key="3">
    <source>
        <dbReference type="ARBA" id="ARBA00023204"/>
    </source>
</evidence>
<dbReference type="InterPro" id="IPR015637">
    <property type="entry name" value="MUG/TDG"/>
</dbReference>
<dbReference type="SUPFAM" id="SSF52141">
    <property type="entry name" value="Uracil-DNA glycosylase-like"/>
    <property type="match status" value="1"/>
</dbReference>
<dbReference type="PANTHER" id="PTHR12159:SF9">
    <property type="entry name" value="G_T MISMATCH-SPECIFIC THYMINE DNA GLYCOSYLASE"/>
    <property type="match status" value="1"/>
</dbReference>
<dbReference type="GO" id="GO:0006285">
    <property type="term" value="P:base-excision repair, AP site formation"/>
    <property type="evidence" value="ECO:0007669"/>
    <property type="project" value="InterPro"/>
</dbReference>
<keyword evidence="1" id="KW-0227">DNA damage</keyword>
<evidence type="ECO:0000256" key="4">
    <source>
        <dbReference type="SAM" id="MobiDB-lite"/>
    </source>
</evidence>
<evidence type="ECO:0000313" key="6">
    <source>
        <dbReference type="EMBL" id="TCD64990.1"/>
    </source>
</evidence>
<reference evidence="6 7" key="1">
    <citation type="submission" date="2018-11" db="EMBL/GenBank/DDBJ databases">
        <title>Genome assembly of Steccherinum ochraceum LE-BIN_3174, the white-rot fungus of the Steccherinaceae family (The Residual Polyporoid clade, Polyporales, Basidiomycota).</title>
        <authorList>
            <person name="Fedorova T.V."/>
            <person name="Glazunova O.A."/>
            <person name="Landesman E.O."/>
            <person name="Moiseenko K.V."/>
            <person name="Psurtseva N.V."/>
            <person name="Savinova O.S."/>
            <person name="Shakhova N.V."/>
            <person name="Tyazhelova T.V."/>
            <person name="Vasina D.V."/>
        </authorList>
    </citation>
    <scope>NUCLEOTIDE SEQUENCE [LARGE SCALE GENOMIC DNA]</scope>
    <source>
        <strain evidence="6 7">LE-BIN_3174</strain>
    </source>
</reference>
<proteinExistence type="predicted"/>
<feature type="region of interest" description="Disordered" evidence="4">
    <location>
        <begin position="26"/>
        <end position="54"/>
    </location>
</feature>
<comment type="caution">
    <text evidence="6">The sequence shown here is derived from an EMBL/GenBank/DDBJ whole genome shotgun (WGS) entry which is preliminary data.</text>
</comment>